<evidence type="ECO:0000313" key="3">
    <source>
        <dbReference type="Proteomes" id="UP000015241"/>
    </source>
</evidence>
<dbReference type="Proteomes" id="UP000015241">
    <property type="component" value="Unassembled WGS sequence"/>
</dbReference>
<dbReference type="EMBL" id="KE504176">
    <property type="protein sequence ID" value="EPS97418.1"/>
    <property type="molecule type" value="Genomic_DNA"/>
</dbReference>
<dbReference type="HOGENOM" id="CLU_027666_0_0_1"/>
<feature type="region of interest" description="Disordered" evidence="1">
    <location>
        <begin position="260"/>
        <end position="316"/>
    </location>
</feature>
<feature type="compositionally biased region" description="Low complexity" evidence="1">
    <location>
        <begin position="338"/>
        <end position="348"/>
    </location>
</feature>
<feature type="compositionally biased region" description="Basic and acidic residues" evidence="1">
    <location>
        <begin position="225"/>
        <end position="235"/>
    </location>
</feature>
<feature type="region of interest" description="Disordered" evidence="1">
    <location>
        <begin position="449"/>
        <end position="527"/>
    </location>
</feature>
<sequence length="527" mass="56718">MSATLPTDAFGSPPSTPPRGRASSRYPASLARGDPARVPLHRRGTSKTYERLEDLLREAGYKETRIFTPESERKQATEAESRKGSLRGGVDSVVGYLASWVPGSGRTESSSHDLRVTPPPEPRSHWSLPPSPLAHKHTLPDEIERPRSPLSASPTASSTTIASSVDSSSGRTVNYRQYAQHVPPPLLRPKSSAASNLRTYAQVSAAQGYLRHMASAPNMPKRRPSTRETSIDRRSVYAADRGQPALPSRWIESVAKAVAGAGHPHAHAGGPHNARRLSRPSSRAPRARARDRAGKSTLPDQTNRQGRSASGAPPGLTSCLVRAEAAPGEVSTAQVMCRSAPASRSSSRVGDRPARSGLSGRPLSARSEAAGFSSRQGRSDGVPLLASTCVEGDAWSMHWVDGRRVPIALVSPADEGAYSDDDDDDDDGELTFARLLVPPKRQYSIQSLRRHLHQSQSRSNLRERDHPFDEDEEAFGPAPRGRAVRSPVDDEDGEGFGWQTLGMPGFKNGTVRRRSGIPGGWGGLAGR</sequence>
<feature type="compositionally biased region" description="Low complexity" evidence="1">
    <location>
        <begin position="260"/>
        <end position="272"/>
    </location>
</feature>
<feature type="compositionally biased region" description="Basic and acidic residues" evidence="1">
    <location>
        <begin position="138"/>
        <end position="147"/>
    </location>
</feature>
<feature type="compositionally biased region" description="Low complexity" evidence="1">
    <location>
        <begin position="148"/>
        <end position="169"/>
    </location>
</feature>
<gene>
    <name evidence="2" type="ORF">FOMPIDRAFT_138236</name>
</gene>
<feature type="region of interest" description="Disordered" evidence="1">
    <location>
        <begin position="100"/>
        <end position="194"/>
    </location>
</feature>
<feature type="region of interest" description="Disordered" evidence="1">
    <location>
        <begin position="212"/>
        <end position="248"/>
    </location>
</feature>
<feature type="compositionally biased region" description="Polar residues" evidence="1">
    <location>
        <begin position="298"/>
        <end position="308"/>
    </location>
</feature>
<feature type="region of interest" description="Disordered" evidence="1">
    <location>
        <begin position="330"/>
        <end position="381"/>
    </location>
</feature>
<feature type="region of interest" description="Disordered" evidence="1">
    <location>
        <begin position="1"/>
        <end position="51"/>
    </location>
</feature>
<dbReference type="InParanoid" id="S8E1Y8"/>
<feature type="region of interest" description="Disordered" evidence="1">
    <location>
        <begin position="63"/>
        <end position="88"/>
    </location>
</feature>
<organism evidence="2 3">
    <name type="scientific">Fomitopsis schrenkii</name>
    <name type="common">Brown rot fungus</name>
    <dbReference type="NCBI Taxonomy" id="2126942"/>
    <lineage>
        <taxon>Eukaryota</taxon>
        <taxon>Fungi</taxon>
        <taxon>Dikarya</taxon>
        <taxon>Basidiomycota</taxon>
        <taxon>Agaricomycotina</taxon>
        <taxon>Agaricomycetes</taxon>
        <taxon>Polyporales</taxon>
        <taxon>Fomitopsis</taxon>
    </lineage>
</organism>
<feature type="compositionally biased region" description="Gly residues" evidence="1">
    <location>
        <begin position="517"/>
        <end position="527"/>
    </location>
</feature>
<protein>
    <submittedName>
        <fullName evidence="2">Uncharacterized protein</fullName>
    </submittedName>
</protein>
<name>S8E1Y8_FOMSC</name>
<proteinExistence type="predicted"/>
<evidence type="ECO:0000256" key="1">
    <source>
        <dbReference type="SAM" id="MobiDB-lite"/>
    </source>
</evidence>
<reference evidence="2 3" key="1">
    <citation type="journal article" date="2012" name="Science">
        <title>The Paleozoic origin of enzymatic lignin decomposition reconstructed from 31 fungal genomes.</title>
        <authorList>
            <person name="Floudas D."/>
            <person name="Binder M."/>
            <person name="Riley R."/>
            <person name="Barry K."/>
            <person name="Blanchette R.A."/>
            <person name="Henrissat B."/>
            <person name="Martinez A.T."/>
            <person name="Otillar R."/>
            <person name="Spatafora J.W."/>
            <person name="Yadav J.S."/>
            <person name="Aerts A."/>
            <person name="Benoit I."/>
            <person name="Boyd A."/>
            <person name="Carlson A."/>
            <person name="Copeland A."/>
            <person name="Coutinho P.M."/>
            <person name="de Vries R.P."/>
            <person name="Ferreira P."/>
            <person name="Findley K."/>
            <person name="Foster B."/>
            <person name="Gaskell J."/>
            <person name="Glotzer D."/>
            <person name="Gorecki P."/>
            <person name="Heitman J."/>
            <person name="Hesse C."/>
            <person name="Hori C."/>
            <person name="Igarashi K."/>
            <person name="Jurgens J.A."/>
            <person name="Kallen N."/>
            <person name="Kersten P."/>
            <person name="Kohler A."/>
            <person name="Kuees U."/>
            <person name="Kumar T.K.A."/>
            <person name="Kuo A."/>
            <person name="LaButti K."/>
            <person name="Larrondo L.F."/>
            <person name="Lindquist E."/>
            <person name="Ling A."/>
            <person name="Lombard V."/>
            <person name="Lucas S."/>
            <person name="Lundell T."/>
            <person name="Martin R."/>
            <person name="McLaughlin D.J."/>
            <person name="Morgenstern I."/>
            <person name="Morin E."/>
            <person name="Murat C."/>
            <person name="Nagy L.G."/>
            <person name="Nolan M."/>
            <person name="Ohm R.A."/>
            <person name="Patyshakuliyeva A."/>
            <person name="Rokas A."/>
            <person name="Ruiz-Duenas F.J."/>
            <person name="Sabat G."/>
            <person name="Salamov A."/>
            <person name="Samejima M."/>
            <person name="Schmutz J."/>
            <person name="Slot J.C."/>
            <person name="St John F."/>
            <person name="Stenlid J."/>
            <person name="Sun H."/>
            <person name="Sun S."/>
            <person name="Syed K."/>
            <person name="Tsang A."/>
            <person name="Wiebenga A."/>
            <person name="Young D."/>
            <person name="Pisabarro A."/>
            <person name="Eastwood D.C."/>
            <person name="Martin F."/>
            <person name="Cullen D."/>
            <person name="Grigoriev I.V."/>
            <person name="Hibbett D.S."/>
        </authorList>
    </citation>
    <scope>NUCLEOTIDE SEQUENCE</scope>
    <source>
        <strain evidence="3">FP-58527</strain>
    </source>
</reference>
<keyword evidence="3" id="KW-1185">Reference proteome</keyword>
<feature type="compositionally biased region" description="Basic and acidic residues" evidence="1">
    <location>
        <begin position="63"/>
        <end position="83"/>
    </location>
</feature>
<dbReference type="AlphaFoldDB" id="S8E1Y8"/>
<accession>S8E1Y8</accession>
<evidence type="ECO:0000313" key="2">
    <source>
        <dbReference type="EMBL" id="EPS97418.1"/>
    </source>
</evidence>
<dbReference type="OrthoDB" id="2536714at2759"/>
<dbReference type="eggNOG" id="ENOG502SPNK">
    <property type="taxonomic scope" value="Eukaryota"/>
</dbReference>